<gene>
    <name evidence="1" type="ORF">WJX75_006512</name>
</gene>
<dbReference type="InterPro" id="IPR036291">
    <property type="entry name" value="NAD(P)-bd_dom_sf"/>
</dbReference>
<dbReference type="PANTHER" id="PTHR43431">
    <property type="entry name" value="OXIDOREDUCTASE, SHORT CHAIN DEHYDROGENASE/REDUCTASE FAMILY (AFU_ORTHOLOGUE AFUA_5G14000)"/>
    <property type="match status" value="1"/>
</dbReference>
<dbReference type="SUPFAM" id="SSF51735">
    <property type="entry name" value="NAD(P)-binding Rossmann-fold domains"/>
    <property type="match status" value="1"/>
</dbReference>
<dbReference type="EMBL" id="JALJOT010000001">
    <property type="protein sequence ID" value="KAK9918745.1"/>
    <property type="molecule type" value="Genomic_DNA"/>
</dbReference>
<keyword evidence="2" id="KW-1185">Reference proteome</keyword>
<organism evidence="1 2">
    <name type="scientific">Coccomyxa subellipsoidea</name>
    <dbReference type="NCBI Taxonomy" id="248742"/>
    <lineage>
        <taxon>Eukaryota</taxon>
        <taxon>Viridiplantae</taxon>
        <taxon>Chlorophyta</taxon>
        <taxon>core chlorophytes</taxon>
        <taxon>Trebouxiophyceae</taxon>
        <taxon>Trebouxiophyceae incertae sedis</taxon>
        <taxon>Coccomyxaceae</taxon>
        <taxon>Coccomyxa</taxon>
    </lineage>
</organism>
<proteinExistence type="predicted"/>
<dbReference type="Gene3D" id="3.40.50.720">
    <property type="entry name" value="NAD(P)-binding Rossmann-like Domain"/>
    <property type="match status" value="1"/>
</dbReference>
<comment type="caution">
    <text evidence="1">The sequence shown here is derived from an EMBL/GenBank/DDBJ whole genome shotgun (WGS) entry which is preliminary data.</text>
</comment>
<dbReference type="PRINTS" id="PR00081">
    <property type="entry name" value="GDHRDH"/>
</dbReference>
<dbReference type="PANTHER" id="PTHR43431:SF1">
    <property type="entry name" value="OS08G0476300 PROTEIN"/>
    <property type="match status" value="1"/>
</dbReference>
<protein>
    <recommendedName>
        <fullName evidence="3">NAD(P)-binding protein</fullName>
    </recommendedName>
</protein>
<evidence type="ECO:0008006" key="3">
    <source>
        <dbReference type="Google" id="ProtNLM"/>
    </source>
</evidence>
<name>A0ABR2Z515_9CHLO</name>
<dbReference type="Proteomes" id="UP001491310">
    <property type="component" value="Unassembled WGS sequence"/>
</dbReference>
<evidence type="ECO:0000313" key="1">
    <source>
        <dbReference type="EMBL" id="KAK9918745.1"/>
    </source>
</evidence>
<evidence type="ECO:0000313" key="2">
    <source>
        <dbReference type="Proteomes" id="UP001491310"/>
    </source>
</evidence>
<reference evidence="1 2" key="1">
    <citation type="journal article" date="2024" name="Nat. Commun.">
        <title>Phylogenomics reveals the evolutionary origins of lichenization in chlorophyte algae.</title>
        <authorList>
            <person name="Puginier C."/>
            <person name="Libourel C."/>
            <person name="Otte J."/>
            <person name="Skaloud P."/>
            <person name="Haon M."/>
            <person name="Grisel S."/>
            <person name="Petersen M."/>
            <person name="Berrin J.G."/>
            <person name="Delaux P.M."/>
            <person name="Dal Grande F."/>
            <person name="Keller J."/>
        </authorList>
    </citation>
    <scope>NUCLEOTIDE SEQUENCE [LARGE SCALE GENOMIC DNA]</scope>
    <source>
        <strain evidence="1 2">SAG 216-7</strain>
    </source>
</reference>
<dbReference type="InterPro" id="IPR002347">
    <property type="entry name" value="SDR_fam"/>
</dbReference>
<accession>A0ABR2Z515</accession>
<dbReference type="Pfam" id="PF00106">
    <property type="entry name" value="adh_short"/>
    <property type="match status" value="1"/>
</dbReference>
<sequence length="241" mass="25307">MALSKTAVVVGVGPGAGAGIAKRFAREGYEVALVSRRQETIDPIERDLRAAGATTLSVPSDAGKAQDVVAAHAKVFEAFGAPEVLVYNAGPGITWPPPAALDIDPEVFSRSFDAGVTGALVWSQQVLPAMLQAGKGTIIFTGATASIRGGAKFASLACPKFALRALAQSLAREFQPQGVHVAHAIIDGVIDSPRLRGMMPGRDPSTFLSPDGIADAYWHLHAQDKTAWTHEIDLRAAAEKF</sequence>